<sequence>MSSEDSGSDSLGSDYSPMAVVHHEPSSHQGFGSGSFTHPSMMPNNHAFNANNSDSEEDDFSDDSDDEEADAIAAPVRPMGKVFRPPQGSEDEDSSGGDSDDASSGSELKTSNGNHDAVAQVIRPNPVAPRGKELRLIANSMATTDDLSSDDEPLVNKKTTKPQTKSAATTKKESAKKPAAKKRKEVPVHTESDSDDDCVAAVVVDDENNVFVDAIAQPVVRSKPVSKRLKKDGTPTLNPGPKKGKPAGSIGKKPSRNKKAKAPSPALVNFGSFLPMNTVSSTNLPEVTAENAEAAQEARYQLQKTVTTLPHVVSDTYTVRSFGKVKPEYDTSATLDALYSSPHAIYPVGFSCDRFEFSPVHGRVIKMRCDILDGSNLKDGVKSEAMLTGEKGNGAGKPEDFGDGPVFRVMWGEGIDNEGDADVSLPFDPYAASSYGSGDLDAVAVPLGTISAGMPVVGMRVNVRFDKSKIYGGKITKVAWNERKSTYKPVCDISILYDDGVTEETTYPDPDIYLSPPGMPPVEQGNGVVTELCGKTVRSVLATSPLEAWGKTLLSLGLIDEVIYDAALQTLEAARREGLEEARERIDAFNKKRREDRAKEKKRRSGSSIGGEDADEKMKDANGDETVKCDNADAVMDDNATKSNEEANAREAPSIQEIELQSKLQELQSMLKESKSQAKAAAVDLAHVRIATISPFAANPFLCGDDAASQELSLIAAAVKKAKSQLGNTGNKRKIVTPATMMDKSDTFFLPEIEQLIEGMPGTEYAPSYVFHANRSAGANANGAWVHEARVKHERAMQRKLERQKKAEEDKQAKAELDKEKSAKRIKRDLEKASQKRQREDEEDTKKKERVERRLAQLSLQMDDRLLKESFTVREKMIMNFVRSMNKEFQRRRKTAETVVGYRLEQPEVHSVSECTAFSTYAEMVPPLSRVYDEDVIRIWDFVHSFENAFKGGSSLSIPTLDSLQDAIECLKADKRGEAKHSESVDIVKGIAINLCKAISPSLTKLLSSTPPLLESNSGKNTTVGPQEEADVSCLPVSEWTWREIARMVFIADVLTDLGYTKNEAAVMVKGYRSGGHPNSKEAKRWKKIEDSPVVMMYQQLDHDDAAKYRRGMVKAKLSVPCTPSSVPTDWRFFLHNVRARTPNQLQFIKDNVEKSLLALKKDSAGASPHEAEEHIAGLEKCLVALKQTKSEHSADPDLIKAKQIALDVLDSARPKLPAMTSDGSNKTKGHHSTSLANQASAENEPARQRFGVLHSFQLSKEQYKMLEISKEDYMVAALRLKEELERKSKGGNEEEEDDDDDDDENGEPKEAAAPTDAAGNDESMPDADADKPAAEKSVDVVNSCGTKTDYNFCEDILQAPDLIRRCLAVIRALCASATSEPFIYPVDPQLYPGYYETVVTPMSLHDVGKFLQDAGKSVQSDADVETIVAEVGRKVRAIVHSCLLYNNLNKEHLTVNSAQEMLRVFERLFFDWVLAPSRPALPDLDDDKCIDHHESDLTSMVLLCDGCEGNFNMARLKPPLTKVPSGDWYCPRCVSGRCWTTVDPRLGRQVLNGSMAGTVQSVRWIFSEDGTPSLMYCIKCVSSGKVEFWGVKEVDESIIGEPAVEPISCIRALSESRGYGFGRDAGIVGSVLPLPIDPFVGDNAAQTSLVSGVFKDTISACVSLMNPPEELNAREWITLLTLLVSKCSASDKIQELSSDLENKAAGLMNAKMMTFWRARAAQNIVPDVSDSEDDEVEDNGTPQKVSAGGNDEGKSDVQPPMVAANSSSTRDSATFPRIAGKELRIQDSNETPVDGDVLIEAGPGQPIQDVISPEEELLRKKREAAFFGKSTRQKKRDDALMGFCVGNKLKSTAASFEEDYLSTVILNSTLCNQENGLNLASVRCRESCHYCGLSDVALGAPLCRVPNDKEWKELFPHAVHERNTYMVAEIEDPGEKDSSNSGMEIDSDFDTENPKKAITVRVRVGGELVSEKSSSIDVKNFDQAMQQFLPRNEQGFQSELKFRQESNLSFLSGSLSAHEMCAVAAHRTRKEKMLKERRQHHKSHLIRDAAITCGKSIPIGTDTFGRSYWIFSAEPTSLFICETVTAPETAETSKKWHRFGKPEEIASVIVSLGKDAPCESLKETYPQAVALIKDRSWSTLLLRRMLPSEIATTATDAATAPTFTKQDKNEYGEPFVEDEDVLVESENGTFLWDAVIVDAAKDPEDTSKVKAYLVRYKNWSSRFDNWVPPERVVEPSKNNLLVQEEALQEFNIMRHKTPPKLQGMFAMQFLNDQDRAADIFDCASVRSNASTDEKFLGLLKGAMLLIEAALPVGAIQYWGNHAAILWQNMVKNAIGAESLMRCELLLETAISPDWLHPQSTQLFAALPRQWRAMSEASLPSVALRVSVLDHCLKYSKK</sequence>
<dbReference type="EMBL" id="CM000643">
    <property type="protein sequence ID" value="EED91646.1"/>
    <property type="molecule type" value="Genomic_DNA"/>
</dbReference>
<evidence type="ECO:0000256" key="3">
    <source>
        <dbReference type="SAM" id="Coils"/>
    </source>
</evidence>
<name>B8C433_THAPS</name>
<dbReference type="InterPro" id="IPR053820">
    <property type="entry name" value="MSL3_chromo-like"/>
</dbReference>
<protein>
    <recommendedName>
        <fullName evidence="5">Bromo domain-containing protein</fullName>
    </recommendedName>
</protein>
<dbReference type="eggNOG" id="ENOG502QQZG">
    <property type="taxonomic scope" value="Eukaryota"/>
</dbReference>
<keyword evidence="1 2" id="KW-0103">Bromodomain</keyword>
<keyword evidence="3" id="KW-0175">Coiled coil</keyword>
<dbReference type="PANTHER" id="PTHR47162:SF10">
    <property type="entry name" value="METHYL-CPG-BINDING DOMAIN-CONTAINING PROTEIN 9 ISOFORM X1"/>
    <property type="match status" value="1"/>
</dbReference>
<dbReference type="InterPro" id="IPR003888">
    <property type="entry name" value="FYrich_N"/>
</dbReference>
<feature type="compositionally biased region" description="Acidic residues" evidence="4">
    <location>
        <begin position="1730"/>
        <end position="1739"/>
    </location>
</feature>
<dbReference type="SUPFAM" id="SSF54160">
    <property type="entry name" value="Chromo domain-like"/>
    <property type="match status" value="1"/>
</dbReference>
<dbReference type="InterPro" id="IPR036427">
    <property type="entry name" value="Bromodomain-like_sf"/>
</dbReference>
<feature type="region of interest" description="Disordered" evidence="4">
    <location>
        <begin position="1216"/>
        <end position="1246"/>
    </location>
</feature>
<feature type="compositionally biased region" description="Acidic residues" evidence="4">
    <location>
        <begin position="1294"/>
        <end position="1306"/>
    </location>
</feature>
<dbReference type="GO" id="GO:0005634">
    <property type="term" value="C:nucleus"/>
    <property type="evidence" value="ECO:0007669"/>
    <property type="project" value="InterPro"/>
</dbReference>
<evidence type="ECO:0000256" key="2">
    <source>
        <dbReference type="PROSITE-ProRule" id="PRU00035"/>
    </source>
</evidence>
<feature type="compositionally biased region" description="Polar residues" evidence="4">
    <location>
        <begin position="1222"/>
        <end position="1242"/>
    </location>
</feature>
<feature type="region of interest" description="Disordered" evidence="4">
    <location>
        <begin position="795"/>
        <end position="850"/>
    </location>
</feature>
<feature type="region of interest" description="Disordered" evidence="4">
    <location>
        <begin position="1287"/>
        <end position="1335"/>
    </location>
</feature>
<evidence type="ECO:0000313" key="6">
    <source>
        <dbReference type="EMBL" id="EED91646.1"/>
    </source>
</evidence>
<dbReference type="Gene3D" id="2.30.30.140">
    <property type="match status" value="1"/>
</dbReference>
<dbReference type="PROSITE" id="PS51542">
    <property type="entry name" value="FYRN"/>
    <property type="match status" value="1"/>
</dbReference>
<accession>B8C433</accession>
<dbReference type="InParanoid" id="B8C433"/>
<dbReference type="SUPFAM" id="SSF57903">
    <property type="entry name" value="FYVE/PHD zinc finger"/>
    <property type="match status" value="1"/>
</dbReference>
<dbReference type="PROSITE" id="PS50014">
    <property type="entry name" value="BROMODOMAIN_2"/>
    <property type="match status" value="1"/>
</dbReference>
<dbReference type="InterPro" id="IPR011011">
    <property type="entry name" value="Znf_FYVE_PHD"/>
</dbReference>
<dbReference type="InterPro" id="IPR001487">
    <property type="entry name" value="Bromodomain"/>
</dbReference>
<keyword evidence="7" id="KW-1185">Reference proteome</keyword>
<dbReference type="HOGENOM" id="CLU_229741_0_0_1"/>
<dbReference type="Gene3D" id="3.30.40.10">
    <property type="entry name" value="Zinc/RING finger domain, C3HC4 (zinc finger)"/>
    <property type="match status" value="1"/>
</dbReference>
<evidence type="ECO:0000259" key="5">
    <source>
        <dbReference type="PROSITE" id="PS50014"/>
    </source>
</evidence>
<dbReference type="CDD" id="cd22249">
    <property type="entry name" value="UDM1_RNF168_RNF169-like"/>
    <property type="match status" value="1"/>
</dbReference>
<dbReference type="Gene3D" id="1.20.920.10">
    <property type="entry name" value="Bromodomain-like"/>
    <property type="match status" value="1"/>
</dbReference>
<dbReference type="RefSeq" id="XP_002291539.1">
    <property type="nucleotide sequence ID" value="XM_002291503.1"/>
</dbReference>
<dbReference type="InterPro" id="IPR013083">
    <property type="entry name" value="Znf_RING/FYVE/PHD"/>
</dbReference>
<dbReference type="Proteomes" id="UP000001449">
    <property type="component" value="Chromosome 6"/>
</dbReference>
<organism evidence="6 7">
    <name type="scientific">Thalassiosira pseudonana</name>
    <name type="common">Marine diatom</name>
    <name type="synonym">Cyclotella nana</name>
    <dbReference type="NCBI Taxonomy" id="35128"/>
    <lineage>
        <taxon>Eukaryota</taxon>
        <taxon>Sar</taxon>
        <taxon>Stramenopiles</taxon>
        <taxon>Ochrophyta</taxon>
        <taxon>Bacillariophyta</taxon>
        <taxon>Coscinodiscophyceae</taxon>
        <taxon>Thalassiosirophycidae</taxon>
        <taxon>Thalassiosirales</taxon>
        <taxon>Thalassiosiraceae</taxon>
        <taxon>Thalassiosira</taxon>
    </lineage>
</organism>
<feature type="region of interest" description="Disordered" evidence="4">
    <location>
        <begin position="1"/>
        <end position="196"/>
    </location>
</feature>
<feature type="compositionally biased region" description="Basic and acidic residues" evidence="4">
    <location>
        <begin position="616"/>
        <end position="631"/>
    </location>
</feature>
<dbReference type="PANTHER" id="PTHR47162">
    <property type="entry name" value="OS02G0192300 PROTEIN"/>
    <property type="match status" value="1"/>
</dbReference>
<dbReference type="PaxDb" id="35128-Thaps23207"/>
<dbReference type="STRING" id="35128.B8C433"/>
<feature type="compositionally biased region" description="Polar residues" evidence="4">
    <location>
        <begin position="27"/>
        <end position="52"/>
    </location>
</feature>
<feature type="region of interest" description="Disordered" evidence="4">
    <location>
        <begin position="1729"/>
        <end position="1776"/>
    </location>
</feature>
<feature type="compositionally biased region" description="Acidic residues" evidence="4">
    <location>
        <begin position="54"/>
        <end position="70"/>
    </location>
</feature>
<reference evidence="6 7" key="1">
    <citation type="journal article" date="2004" name="Science">
        <title>The genome of the diatom Thalassiosira pseudonana: ecology, evolution, and metabolism.</title>
        <authorList>
            <person name="Armbrust E.V."/>
            <person name="Berges J.A."/>
            <person name="Bowler C."/>
            <person name="Green B.R."/>
            <person name="Martinez D."/>
            <person name="Putnam N.H."/>
            <person name="Zhou S."/>
            <person name="Allen A.E."/>
            <person name="Apt K.E."/>
            <person name="Bechner M."/>
            <person name="Brzezinski M.A."/>
            <person name="Chaal B.K."/>
            <person name="Chiovitti A."/>
            <person name="Davis A.K."/>
            <person name="Demarest M.S."/>
            <person name="Detter J.C."/>
            <person name="Glavina T."/>
            <person name="Goodstein D."/>
            <person name="Hadi M.Z."/>
            <person name="Hellsten U."/>
            <person name="Hildebrand M."/>
            <person name="Jenkins B.D."/>
            <person name="Jurka J."/>
            <person name="Kapitonov V.V."/>
            <person name="Kroger N."/>
            <person name="Lau W.W."/>
            <person name="Lane T.W."/>
            <person name="Larimer F.W."/>
            <person name="Lippmeier J.C."/>
            <person name="Lucas S."/>
            <person name="Medina M."/>
            <person name="Montsant A."/>
            <person name="Obornik M."/>
            <person name="Parker M.S."/>
            <person name="Palenik B."/>
            <person name="Pazour G.J."/>
            <person name="Richardson P.M."/>
            <person name="Rynearson T.A."/>
            <person name="Saito M.A."/>
            <person name="Schwartz D.C."/>
            <person name="Thamatrakoln K."/>
            <person name="Valentin K."/>
            <person name="Vardi A."/>
            <person name="Wilkerson F.P."/>
            <person name="Rokhsar D.S."/>
        </authorList>
    </citation>
    <scope>NUCLEOTIDE SEQUENCE [LARGE SCALE GENOMIC DNA]</scope>
    <source>
        <strain evidence="6 7">CCMP1335</strain>
    </source>
</reference>
<dbReference type="Pfam" id="PF22732">
    <property type="entry name" value="MSL3_chromo-like"/>
    <property type="match status" value="1"/>
</dbReference>
<evidence type="ECO:0000256" key="1">
    <source>
        <dbReference type="ARBA" id="ARBA00023117"/>
    </source>
</evidence>
<evidence type="ECO:0000256" key="4">
    <source>
        <dbReference type="SAM" id="MobiDB-lite"/>
    </source>
</evidence>
<dbReference type="KEGG" id="tps:THAPSDRAFT_23207"/>
<dbReference type="GeneID" id="7442727"/>
<evidence type="ECO:0000313" key="7">
    <source>
        <dbReference type="Proteomes" id="UP000001449"/>
    </source>
</evidence>
<feature type="compositionally biased region" description="Low complexity" evidence="4">
    <location>
        <begin position="1"/>
        <end position="16"/>
    </location>
</feature>
<feature type="region of interest" description="Disordered" evidence="4">
    <location>
        <begin position="592"/>
        <end position="634"/>
    </location>
</feature>
<feature type="region of interest" description="Disordered" evidence="4">
    <location>
        <begin position="223"/>
        <end position="264"/>
    </location>
</feature>
<dbReference type="InterPro" id="IPR016197">
    <property type="entry name" value="Chromo-like_dom_sf"/>
</dbReference>
<reference evidence="6 7" key="2">
    <citation type="journal article" date="2008" name="Nature">
        <title>The Phaeodactylum genome reveals the evolutionary history of diatom genomes.</title>
        <authorList>
            <person name="Bowler C."/>
            <person name="Allen A.E."/>
            <person name="Badger J.H."/>
            <person name="Grimwood J."/>
            <person name="Jabbari K."/>
            <person name="Kuo A."/>
            <person name="Maheswari U."/>
            <person name="Martens C."/>
            <person name="Maumus F."/>
            <person name="Otillar R.P."/>
            <person name="Rayko E."/>
            <person name="Salamov A."/>
            <person name="Vandepoele K."/>
            <person name="Beszteri B."/>
            <person name="Gruber A."/>
            <person name="Heijde M."/>
            <person name="Katinka M."/>
            <person name="Mock T."/>
            <person name="Valentin K."/>
            <person name="Verret F."/>
            <person name="Berges J.A."/>
            <person name="Brownlee C."/>
            <person name="Cadoret J.P."/>
            <person name="Chiovitti A."/>
            <person name="Choi C.J."/>
            <person name="Coesel S."/>
            <person name="De Martino A."/>
            <person name="Detter J.C."/>
            <person name="Durkin C."/>
            <person name="Falciatore A."/>
            <person name="Fournet J."/>
            <person name="Haruta M."/>
            <person name="Huysman M.J."/>
            <person name="Jenkins B.D."/>
            <person name="Jiroutova K."/>
            <person name="Jorgensen R.E."/>
            <person name="Joubert Y."/>
            <person name="Kaplan A."/>
            <person name="Kroger N."/>
            <person name="Kroth P.G."/>
            <person name="La Roche J."/>
            <person name="Lindquist E."/>
            <person name="Lommer M."/>
            <person name="Martin-Jezequel V."/>
            <person name="Lopez P.J."/>
            <person name="Lucas S."/>
            <person name="Mangogna M."/>
            <person name="McGinnis K."/>
            <person name="Medlin L.K."/>
            <person name="Montsant A."/>
            <person name="Oudot-Le Secq M.P."/>
            <person name="Napoli C."/>
            <person name="Obornik M."/>
            <person name="Parker M.S."/>
            <person name="Petit J.L."/>
            <person name="Porcel B.M."/>
            <person name="Poulsen N."/>
            <person name="Robison M."/>
            <person name="Rychlewski L."/>
            <person name="Rynearson T.A."/>
            <person name="Schmutz J."/>
            <person name="Shapiro H."/>
            <person name="Siaut M."/>
            <person name="Stanley M."/>
            <person name="Sussman M.R."/>
            <person name="Taylor A.R."/>
            <person name="Vardi A."/>
            <person name="von Dassow P."/>
            <person name="Vyverman W."/>
            <person name="Willis A."/>
            <person name="Wyrwicz L.S."/>
            <person name="Rokhsar D.S."/>
            <person name="Weissenbach J."/>
            <person name="Armbrust E.V."/>
            <person name="Green B.R."/>
            <person name="Van de Peer Y."/>
            <person name="Grigoriev I.V."/>
        </authorList>
    </citation>
    <scope>NUCLEOTIDE SEQUENCE [LARGE SCALE GENOMIC DNA]</scope>
    <source>
        <strain evidence="6 7">CCMP1335</strain>
    </source>
</reference>
<feature type="compositionally biased region" description="Acidic residues" evidence="4">
    <location>
        <begin position="89"/>
        <end position="101"/>
    </location>
</feature>
<feature type="coiled-coil region" evidence="3">
    <location>
        <begin position="657"/>
        <end position="684"/>
    </location>
</feature>
<proteinExistence type="predicted"/>
<feature type="domain" description="Bromo" evidence="5">
    <location>
        <begin position="1375"/>
        <end position="1454"/>
    </location>
</feature>
<dbReference type="OMA" id="WTWREIA"/>
<gene>
    <name evidence="6" type="ORF">THAPSDRAFT_23207</name>
</gene>
<dbReference type="CDD" id="cd04369">
    <property type="entry name" value="Bromodomain"/>
    <property type="match status" value="1"/>
</dbReference>
<dbReference type="SUPFAM" id="SSF47370">
    <property type="entry name" value="Bromodomain"/>
    <property type="match status" value="1"/>
</dbReference>